<dbReference type="GO" id="GO:0003700">
    <property type="term" value="F:DNA-binding transcription factor activity"/>
    <property type="evidence" value="ECO:0007669"/>
    <property type="project" value="TreeGrafter"/>
</dbReference>
<evidence type="ECO:0000259" key="5">
    <source>
        <dbReference type="PROSITE" id="PS51063"/>
    </source>
</evidence>
<dbReference type="GO" id="GO:0003677">
    <property type="term" value="F:DNA binding"/>
    <property type="evidence" value="ECO:0007669"/>
    <property type="project" value="UniProtKB-KW"/>
</dbReference>
<dbReference type="InterPro" id="IPR036388">
    <property type="entry name" value="WH-like_DNA-bd_sf"/>
</dbReference>
<dbReference type="Gene3D" id="1.10.10.10">
    <property type="entry name" value="Winged helix-like DNA-binding domain superfamily/Winged helix DNA-binding domain"/>
    <property type="match status" value="1"/>
</dbReference>
<dbReference type="PANTHER" id="PTHR24567:SF74">
    <property type="entry name" value="HTH-TYPE TRANSCRIPTIONAL REGULATOR ARCR"/>
    <property type="match status" value="1"/>
</dbReference>
<evidence type="ECO:0000259" key="4">
    <source>
        <dbReference type="PROSITE" id="PS50042"/>
    </source>
</evidence>
<evidence type="ECO:0000256" key="2">
    <source>
        <dbReference type="ARBA" id="ARBA00023125"/>
    </source>
</evidence>
<dbReference type="Proteomes" id="UP000049127">
    <property type="component" value="Unassembled WGS sequence"/>
</dbReference>
<proteinExistence type="predicted"/>
<dbReference type="SUPFAM" id="SSF46785">
    <property type="entry name" value="Winged helix' DNA-binding domain"/>
    <property type="match status" value="1"/>
</dbReference>
<protein>
    <submittedName>
        <fullName evidence="6">cAMP-binding regulatory protein</fullName>
    </submittedName>
</protein>
<dbReference type="InterPro" id="IPR012318">
    <property type="entry name" value="HTH_CRP"/>
</dbReference>
<dbReference type="Pfam" id="PF13545">
    <property type="entry name" value="HTH_Crp_2"/>
    <property type="match status" value="1"/>
</dbReference>
<keyword evidence="1" id="KW-0805">Transcription regulation</keyword>
<dbReference type="InterPro" id="IPR018490">
    <property type="entry name" value="cNMP-bd_dom_sf"/>
</dbReference>
<evidence type="ECO:0000313" key="7">
    <source>
        <dbReference type="Proteomes" id="UP000049127"/>
    </source>
</evidence>
<dbReference type="EMBL" id="CEKZ01000003">
    <property type="protein sequence ID" value="CEQ04368.1"/>
    <property type="molecule type" value="Genomic_DNA"/>
</dbReference>
<dbReference type="PROSITE" id="PS50042">
    <property type="entry name" value="CNMP_BINDING_3"/>
    <property type="match status" value="1"/>
</dbReference>
<evidence type="ECO:0000313" key="6">
    <source>
        <dbReference type="EMBL" id="CEQ04368.1"/>
    </source>
</evidence>
<dbReference type="Gene3D" id="2.60.120.10">
    <property type="entry name" value="Jelly Rolls"/>
    <property type="match status" value="1"/>
</dbReference>
<dbReference type="GO" id="GO:0005829">
    <property type="term" value="C:cytosol"/>
    <property type="evidence" value="ECO:0007669"/>
    <property type="project" value="TreeGrafter"/>
</dbReference>
<keyword evidence="2" id="KW-0238">DNA-binding</keyword>
<gene>
    <name evidence="6" type="primary">crp_1</name>
    <name evidence="6" type="ORF">R28058_21011</name>
</gene>
<reference evidence="6 7" key="1">
    <citation type="submission" date="2015-01" db="EMBL/GenBank/DDBJ databases">
        <authorList>
            <person name="Aslett A.Martin."/>
            <person name="De Silva Nishadi"/>
        </authorList>
    </citation>
    <scope>NUCLEOTIDE SEQUENCE [LARGE SCALE GENOMIC DNA]</scope>
    <source>
        <strain evidence="6 7">R28058</strain>
    </source>
</reference>
<dbReference type="CDD" id="cd00038">
    <property type="entry name" value="CAP_ED"/>
    <property type="match status" value="1"/>
</dbReference>
<dbReference type="OrthoDB" id="1706474at2"/>
<name>A0A0C7R552_PARSO</name>
<evidence type="ECO:0000256" key="3">
    <source>
        <dbReference type="ARBA" id="ARBA00023163"/>
    </source>
</evidence>
<evidence type="ECO:0000256" key="1">
    <source>
        <dbReference type="ARBA" id="ARBA00023015"/>
    </source>
</evidence>
<dbReference type="Pfam" id="PF00027">
    <property type="entry name" value="cNMP_binding"/>
    <property type="match status" value="1"/>
</dbReference>
<dbReference type="PROSITE" id="PS51063">
    <property type="entry name" value="HTH_CRP_2"/>
    <property type="match status" value="1"/>
</dbReference>
<dbReference type="InterPro" id="IPR014710">
    <property type="entry name" value="RmlC-like_jellyroll"/>
</dbReference>
<dbReference type="InterPro" id="IPR000595">
    <property type="entry name" value="cNMP-bd_dom"/>
</dbReference>
<sequence length="227" mass="26973">MKNNNYKLDHVKIFKNINNSTKVEILKYGKLIYLNQKDILFNEKDVIDKVYILIDGKVSIFKISENGDRKIIFILNKGEMVNEINLEFKRATISCEAFEDCLILEYNLETFLGMMKNDFELTKNIISYMERRNRRLYRQVKNSISIKIDKRLAAKLYRLANEYGKEIDGWHFIDIKITITYLADMLGCPRESLSRAMRVLETNGLVRIENKKIYVRKVEIARYFKEK</sequence>
<dbReference type="SUPFAM" id="SSF51206">
    <property type="entry name" value="cAMP-binding domain-like"/>
    <property type="match status" value="1"/>
</dbReference>
<dbReference type="RefSeq" id="WP_055336148.1">
    <property type="nucleotide sequence ID" value="NZ_CDNF01000014.1"/>
</dbReference>
<dbReference type="SMART" id="SM00100">
    <property type="entry name" value="cNMP"/>
    <property type="match status" value="1"/>
</dbReference>
<dbReference type="InterPro" id="IPR036390">
    <property type="entry name" value="WH_DNA-bd_sf"/>
</dbReference>
<accession>A0A0C7R552</accession>
<dbReference type="InterPro" id="IPR050397">
    <property type="entry name" value="Env_Response_Regulators"/>
</dbReference>
<dbReference type="PANTHER" id="PTHR24567">
    <property type="entry name" value="CRP FAMILY TRANSCRIPTIONAL REGULATORY PROTEIN"/>
    <property type="match status" value="1"/>
</dbReference>
<organism evidence="6 7">
    <name type="scientific">Paraclostridium sordellii</name>
    <name type="common">Clostridium sordellii</name>
    <dbReference type="NCBI Taxonomy" id="1505"/>
    <lineage>
        <taxon>Bacteria</taxon>
        <taxon>Bacillati</taxon>
        <taxon>Bacillota</taxon>
        <taxon>Clostridia</taxon>
        <taxon>Peptostreptococcales</taxon>
        <taxon>Peptostreptococcaceae</taxon>
        <taxon>Paraclostridium</taxon>
    </lineage>
</organism>
<feature type="domain" description="Cyclic nucleotide-binding" evidence="4">
    <location>
        <begin position="13"/>
        <end position="132"/>
    </location>
</feature>
<feature type="domain" description="HTH crp-type" evidence="5">
    <location>
        <begin position="146"/>
        <end position="219"/>
    </location>
</feature>
<dbReference type="SMART" id="SM00419">
    <property type="entry name" value="HTH_CRP"/>
    <property type="match status" value="1"/>
</dbReference>
<dbReference type="AlphaFoldDB" id="A0A0C7R552"/>
<keyword evidence="3" id="KW-0804">Transcription</keyword>